<dbReference type="InterPro" id="IPR001251">
    <property type="entry name" value="CRAL-TRIO_dom"/>
</dbReference>
<feature type="compositionally biased region" description="Low complexity" evidence="1">
    <location>
        <begin position="407"/>
        <end position="422"/>
    </location>
</feature>
<gene>
    <name evidence="3" type="ORF">B0T24DRAFT_164837</name>
</gene>
<keyword evidence="4" id="KW-1185">Reference proteome</keyword>
<dbReference type="InterPro" id="IPR036273">
    <property type="entry name" value="CRAL/TRIO_N_dom_sf"/>
</dbReference>
<dbReference type="Proteomes" id="UP001287356">
    <property type="component" value="Unassembled WGS sequence"/>
</dbReference>
<dbReference type="PROSITE" id="PS50191">
    <property type="entry name" value="CRAL_TRIO"/>
    <property type="match status" value="1"/>
</dbReference>
<dbReference type="InterPro" id="IPR011074">
    <property type="entry name" value="CRAL/TRIO_N_dom"/>
</dbReference>
<name>A0AAE0NDT3_9PEZI</name>
<sequence length="471" mass="52324">MTGTTRSSSDHSHLHKHKSSASAAAEKIGYPHGHLGFLSQEEEEALRSFKVFLEEKGYFKSSPPSHDDQTLLRFLRARKWAIHDAFQQFKDTEDWRERNQLDVLYDTIDLEAYEQARGLYPQWTGRRDKRGIPLYVFEIRHLESKTIAAYEKSAADAKDSKAETDGSTPTKLLRLFALYENLTRFVQPMCTQLPDRDSARAPITLSTNIVDVTGVSLRMFWNLKNHMQAASQLATAHYPETLDRIFIIGAPYFFSTVWGWIKRWFDPVTVSKIFILSASEVLPTLESFIDIKNIPKQYGGELEFKYPGRPNLDPFLVDRATWANGHTAFPVGPMYWLPVEGGKEVECIAVGRKDNVERRERVCTLPVAYPPAEEAKEKPSAEVVVAPPATADPAETSAEQPASTNGAPPSATEAEAEALPAAVQTLTIAEDEQSAPSEAKIEISEKIAASEATAEPTAVATEAKTAAPVSV</sequence>
<feature type="domain" description="CRAL-TRIO" evidence="2">
    <location>
        <begin position="107"/>
        <end position="306"/>
    </location>
</feature>
<dbReference type="SMART" id="SM01100">
    <property type="entry name" value="CRAL_TRIO_N"/>
    <property type="match status" value="1"/>
</dbReference>
<dbReference type="PANTHER" id="PTHR45657:SF3">
    <property type="entry name" value="TRANSPORTER, PUTATIVE (AFU_ORTHOLOGUE AFUA_5G09260)-RELATED"/>
    <property type="match status" value="1"/>
</dbReference>
<dbReference type="EMBL" id="JAULSN010000002">
    <property type="protein sequence ID" value="KAK3379666.1"/>
    <property type="molecule type" value="Genomic_DNA"/>
</dbReference>
<dbReference type="CDD" id="cd00170">
    <property type="entry name" value="SEC14"/>
    <property type="match status" value="1"/>
</dbReference>
<feature type="compositionally biased region" description="Low complexity" evidence="1">
    <location>
        <begin position="389"/>
        <end position="399"/>
    </location>
</feature>
<dbReference type="Gene3D" id="1.10.8.20">
    <property type="entry name" value="N-terminal domain of phosphatidylinositol transfer protein sec14p"/>
    <property type="match status" value="1"/>
</dbReference>
<comment type="caution">
    <text evidence="3">The sequence shown here is derived from an EMBL/GenBank/DDBJ whole genome shotgun (WGS) entry which is preliminary data.</text>
</comment>
<dbReference type="InterPro" id="IPR051026">
    <property type="entry name" value="PI/PC_transfer"/>
</dbReference>
<organism evidence="3 4">
    <name type="scientific">Lasiosphaeria ovina</name>
    <dbReference type="NCBI Taxonomy" id="92902"/>
    <lineage>
        <taxon>Eukaryota</taxon>
        <taxon>Fungi</taxon>
        <taxon>Dikarya</taxon>
        <taxon>Ascomycota</taxon>
        <taxon>Pezizomycotina</taxon>
        <taxon>Sordariomycetes</taxon>
        <taxon>Sordariomycetidae</taxon>
        <taxon>Sordariales</taxon>
        <taxon>Lasiosphaeriaceae</taxon>
        <taxon>Lasiosphaeria</taxon>
    </lineage>
</organism>
<dbReference type="Pfam" id="PF03765">
    <property type="entry name" value="CRAL_TRIO_N"/>
    <property type="match status" value="1"/>
</dbReference>
<dbReference type="PANTHER" id="PTHR45657">
    <property type="entry name" value="CRAL-TRIO DOMAIN-CONTAINING PROTEIN YKL091C-RELATED"/>
    <property type="match status" value="1"/>
</dbReference>
<feature type="region of interest" description="Disordered" evidence="1">
    <location>
        <begin position="1"/>
        <end position="23"/>
    </location>
</feature>
<evidence type="ECO:0000313" key="4">
    <source>
        <dbReference type="Proteomes" id="UP001287356"/>
    </source>
</evidence>
<feature type="region of interest" description="Disordered" evidence="1">
    <location>
        <begin position="389"/>
        <end position="471"/>
    </location>
</feature>
<dbReference type="SUPFAM" id="SSF52087">
    <property type="entry name" value="CRAL/TRIO domain"/>
    <property type="match status" value="1"/>
</dbReference>
<dbReference type="Pfam" id="PF00650">
    <property type="entry name" value="CRAL_TRIO"/>
    <property type="match status" value="1"/>
</dbReference>
<reference evidence="3" key="2">
    <citation type="submission" date="2023-06" db="EMBL/GenBank/DDBJ databases">
        <authorList>
            <consortium name="Lawrence Berkeley National Laboratory"/>
            <person name="Haridas S."/>
            <person name="Hensen N."/>
            <person name="Bonometti L."/>
            <person name="Westerberg I."/>
            <person name="Brannstrom I.O."/>
            <person name="Guillou S."/>
            <person name="Cros-Aarteil S."/>
            <person name="Calhoun S."/>
            <person name="Kuo A."/>
            <person name="Mondo S."/>
            <person name="Pangilinan J."/>
            <person name="Riley R."/>
            <person name="Labutti K."/>
            <person name="Andreopoulos B."/>
            <person name="Lipzen A."/>
            <person name="Chen C."/>
            <person name="Yanf M."/>
            <person name="Daum C."/>
            <person name="Ng V."/>
            <person name="Clum A."/>
            <person name="Steindorff A."/>
            <person name="Ohm R."/>
            <person name="Martin F."/>
            <person name="Silar P."/>
            <person name="Natvig D."/>
            <person name="Lalanne C."/>
            <person name="Gautier V."/>
            <person name="Ament-Velasquez S.L."/>
            <person name="Kruys A."/>
            <person name="Hutchinson M.I."/>
            <person name="Powell A.J."/>
            <person name="Barry K."/>
            <person name="Miller A.N."/>
            <person name="Grigoriev I.V."/>
            <person name="Debuchy R."/>
            <person name="Gladieux P."/>
            <person name="Thoren M.H."/>
            <person name="Johannesson H."/>
        </authorList>
    </citation>
    <scope>NUCLEOTIDE SEQUENCE</scope>
    <source>
        <strain evidence="3">CBS 958.72</strain>
    </source>
</reference>
<reference evidence="3" key="1">
    <citation type="journal article" date="2023" name="Mol. Phylogenet. Evol.">
        <title>Genome-scale phylogeny and comparative genomics of the fungal order Sordariales.</title>
        <authorList>
            <person name="Hensen N."/>
            <person name="Bonometti L."/>
            <person name="Westerberg I."/>
            <person name="Brannstrom I.O."/>
            <person name="Guillou S."/>
            <person name="Cros-Aarteil S."/>
            <person name="Calhoun S."/>
            <person name="Haridas S."/>
            <person name="Kuo A."/>
            <person name="Mondo S."/>
            <person name="Pangilinan J."/>
            <person name="Riley R."/>
            <person name="LaButti K."/>
            <person name="Andreopoulos B."/>
            <person name="Lipzen A."/>
            <person name="Chen C."/>
            <person name="Yan M."/>
            <person name="Daum C."/>
            <person name="Ng V."/>
            <person name="Clum A."/>
            <person name="Steindorff A."/>
            <person name="Ohm R.A."/>
            <person name="Martin F."/>
            <person name="Silar P."/>
            <person name="Natvig D.O."/>
            <person name="Lalanne C."/>
            <person name="Gautier V."/>
            <person name="Ament-Velasquez S.L."/>
            <person name="Kruys A."/>
            <person name="Hutchinson M.I."/>
            <person name="Powell A.J."/>
            <person name="Barry K."/>
            <person name="Miller A.N."/>
            <person name="Grigoriev I.V."/>
            <person name="Debuchy R."/>
            <person name="Gladieux P."/>
            <person name="Hiltunen Thoren M."/>
            <person name="Johannesson H."/>
        </authorList>
    </citation>
    <scope>NUCLEOTIDE SEQUENCE</scope>
    <source>
        <strain evidence="3">CBS 958.72</strain>
    </source>
</reference>
<dbReference type="AlphaFoldDB" id="A0AAE0NDT3"/>
<dbReference type="Gene3D" id="3.40.525.10">
    <property type="entry name" value="CRAL-TRIO lipid binding domain"/>
    <property type="match status" value="1"/>
</dbReference>
<evidence type="ECO:0000259" key="2">
    <source>
        <dbReference type="PROSITE" id="PS50191"/>
    </source>
</evidence>
<proteinExistence type="predicted"/>
<dbReference type="SUPFAM" id="SSF46938">
    <property type="entry name" value="CRAL/TRIO N-terminal domain"/>
    <property type="match status" value="1"/>
</dbReference>
<evidence type="ECO:0000256" key="1">
    <source>
        <dbReference type="SAM" id="MobiDB-lite"/>
    </source>
</evidence>
<accession>A0AAE0NDT3</accession>
<evidence type="ECO:0000313" key="3">
    <source>
        <dbReference type="EMBL" id="KAK3379666.1"/>
    </source>
</evidence>
<dbReference type="SMART" id="SM00516">
    <property type="entry name" value="SEC14"/>
    <property type="match status" value="1"/>
</dbReference>
<feature type="compositionally biased region" description="Low complexity" evidence="1">
    <location>
        <begin position="449"/>
        <end position="471"/>
    </location>
</feature>
<dbReference type="InterPro" id="IPR036865">
    <property type="entry name" value="CRAL-TRIO_dom_sf"/>
</dbReference>
<protein>
    <submittedName>
        <fullName evidence="3">CRAL-TRIO domain-containing protein</fullName>
    </submittedName>
</protein>